<dbReference type="InterPro" id="IPR004929">
    <property type="entry name" value="I-spanin"/>
</dbReference>
<dbReference type="RefSeq" id="WP_152284766.1">
    <property type="nucleotide sequence ID" value="NZ_WFLI01000042.1"/>
</dbReference>
<protein>
    <submittedName>
        <fullName evidence="1">Lysozyme</fullName>
    </submittedName>
</protein>
<keyword evidence="2" id="KW-1185">Reference proteome</keyword>
<dbReference type="Pfam" id="PF03245">
    <property type="entry name" value="Phage_lysis"/>
    <property type="match status" value="1"/>
</dbReference>
<gene>
    <name evidence="1" type="ORF">GCN75_24820</name>
</gene>
<dbReference type="EMBL" id="WFLI01000042">
    <property type="protein sequence ID" value="KAB8060476.1"/>
    <property type="molecule type" value="Genomic_DNA"/>
</dbReference>
<evidence type="ECO:0000313" key="2">
    <source>
        <dbReference type="Proteomes" id="UP000468717"/>
    </source>
</evidence>
<dbReference type="Proteomes" id="UP000468717">
    <property type="component" value="Unassembled WGS sequence"/>
</dbReference>
<reference evidence="1 2" key="1">
    <citation type="submission" date="2019-10" db="EMBL/GenBank/DDBJ databases">
        <title>Three novel species isolated from a subtropical stream in China.</title>
        <authorList>
            <person name="Lu H."/>
        </authorList>
    </citation>
    <scope>NUCLEOTIDE SEQUENCE [LARGE SCALE GENOMIC DNA]</scope>
    <source>
        <strain evidence="1 2">FT13W</strain>
    </source>
</reference>
<proteinExistence type="predicted"/>
<organism evidence="1 2">
    <name type="scientific">Janthinobacterium violaceinigrum</name>
    <dbReference type="NCBI Taxonomy" id="2654252"/>
    <lineage>
        <taxon>Bacteria</taxon>
        <taxon>Pseudomonadati</taxon>
        <taxon>Pseudomonadota</taxon>
        <taxon>Betaproteobacteria</taxon>
        <taxon>Burkholderiales</taxon>
        <taxon>Oxalobacteraceae</taxon>
        <taxon>Janthinobacterium</taxon>
    </lineage>
</organism>
<accession>A0A6I1HVQ8</accession>
<comment type="caution">
    <text evidence="1">The sequence shown here is derived from an EMBL/GenBank/DDBJ whole genome shotgun (WGS) entry which is preliminary data.</text>
</comment>
<dbReference type="AlphaFoldDB" id="A0A6I1HVQ8"/>
<dbReference type="GO" id="GO:0044659">
    <property type="term" value="P:viral release from host cell by cytolysis"/>
    <property type="evidence" value="ECO:0007669"/>
    <property type="project" value="InterPro"/>
</dbReference>
<name>A0A6I1HVQ8_9BURK</name>
<evidence type="ECO:0000313" key="1">
    <source>
        <dbReference type="EMBL" id="KAB8060476.1"/>
    </source>
</evidence>
<sequence length="180" mass="19097">MRLDQGTGGHVTATTWRPLVAILLCGALAGWTAQGWRKDASIAVLQRAATIQTATAATELARATTRVLTLERAAGAALAHRADHFTQEQTHAKTERDRFNDDVRSGAVRLSIPVASGQCAAITDPTTTAGHRIEARAELDPATAAALDAIAGDGDDAIRKLNACINAYNTVRDTYHVQTE</sequence>